<evidence type="ECO:0000256" key="1">
    <source>
        <dbReference type="SAM" id="MobiDB-lite"/>
    </source>
</evidence>
<dbReference type="Proteomes" id="UP000282971">
    <property type="component" value="Unassembled WGS sequence"/>
</dbReference>
<organism evidence="2 3">
    <name type="scientific">Sphingomonas crocodyli</name>
    <dbReference type="NCBI Taxonomy" id="1979270"/>
    <lineage>
        <taxon>Bacteria</taxon>
        <taxon>Pseudomonadati</taxon>
        <taxon>Pseudomonadota</taxon>
        <taxon>Alphaproteobacteria</taxon>
        <taxon>Sphingomonadales</taxon>
        <taxon>Sphingomonadaceae</taxon>
        <taxon>Sphingomonas</taxon>
    </lineage>
</organism>
<name>A0A437LXV8_9SPHN</name>
<evidence type="ECO:0000313" key="3">
    <source>
        <dbReference type="Proteomes" id="UP000282971"/>
    </source>
</evidence>
<feature type="region of interest" description="Disordered" evidence="1">
    <location>
        <begin position="38"/>
        <end position="57"/>
    </location>
</feature>
<sequence length="101" mass="10678">MIDRPKIWSAGLWTLGITATLIGGYYAEALDVTPATASFHPGRRSSSTDALNEKVNGPEPVILTTATAVDLVASDPPQVTQANFSSGKRTAFAEAEVPKVY</sequence>
<protein>
    <submittedName>
        <fullName evidence="2">Uncharacterized protein</fullName>
    </submittedName>
</protein>
<dbReference type="RefSeq" id="WP_127745462.1">
    <property type="nucleotide sequence ID" value="NZ_SACN01000003.1"/>
</dbReference>
<proteinExistence type="predicted"/>
<comment type="caution">
    <text evidence="2">The sequence shown here is derived from an EMBL/GenBank/DDBJ whole genome shotgun (WGS) entry which is preliminary data.</text>
</comment>
<dbReference type="EMBL" id="SACN01000003">
    <property type="protein sequence ID" value="RVT90212.1"/>
    <property type="molecule type" value="Genomic_DNA"/>
</dbReference>
<gene>
    <name evidence="2" type="ORF">EOD43_18110</name>
</gene>
<evidence type="ECO:0000313" key="2">
    <source>
        <dbReference type="EMBL" id="RVT90212.1"/>
    </source>
</evidence>
<reference evidence="2 3" key="1">
    <citation type="submission" date="2019-01" db="EMBL/GenBank/DDBJ databases">
        <authorList>
            <person name="Chen W.-M."/>
        </authorList>
    </citation>
    <scope>NUCLEOTIDE SEQUENCE [LARGE SCALE GENOMIC DNA]</scope>
    <source>
        <strain evidence="2 3">CCP-7</strain>
    </source>
</reference>
<dbReference type="AlphaFoldDB" id="A0A437LXV8"/>
<accession>A0A437LXV8</accession>
<keyword evidence="3" id="KW-1185">Reference proteome</keyword>